<dbReference type="Pfam" id="PF03747">
    <property type="entry name" value="ADP_ribosyl_GH"/>
    <property type="match status" value="1"/>
</dbReference>
<keyword evidence="5" id="KW-1185">Reference proteome</keyword>
<dbReference type="InterPro" id="IPR005502">
    <property type="entry name" value="Ribosyl_crysJ1"/>
</dbReference>
<keyword evidence="3" id="KW-0479">Metal-binding</keyword>
<protein>
    <submittedName>
        <fullName evidence="4">ADP-ribosylglycohydrolase</fullName>
    </submittedName>
</protein>
<feature type="binding site" evidence="3">
    <location>
        <position position="68"/>
    </location>
    <ligand>
        <name>Mg(2+)</name>
        <dbReference type="ChEBI" id="CHEBI:18420"/>
        <label>1</label>
    </ligand>
</feature>
<comment type="cofactor">
    <cofactor evidence="3">
        <name>Mg(2+)</name>
        <dbReference type="ChEBI" id="CHEBI:18420"/>
    </cofactor>
    <text evidence="3">Binds 2 magnesium ions per subunit.</text>
</comment>
<evidence type="ECO:0000313" key="5">
    <source>
        <dbReference type="Proteomes" id="UP000234882"/>
    </source>
</evidence>
<feature type="binding site" evidence="3">
    <location>
        <position position="290"/>
    </location>
    <ligand>
        <name>Mg(2+)</name>
        <dbReference type="ChEBI" id="CHEBI:18420"/>
        <label>1</label>
    </ligand>
</feature>
<evidence type="ECO:0000256" key="2">
    <source>
        <dbReference type="ARBA" id="ARBA00022801"/>
    </source>
</evidence>
<keyword evidence="2 4" id="KW-0378">Hydrolase</keyword>
<dbReference type="GO" id="GO:0016787">
    <property type="term" value="F:hydrolase activity"/>
    <property type="evidence" value="ECO:0007669"/>
    <property type="project" value="UniProtKB-KW"/>
</dbReference>
<dbReference type="InterPro" id="IPR036705">
    <property type="entry name" value="Ribosyl_crysJ1_sf"/>
</dbReference>
<comment type="similarity">
    <text evidence="1">Belongs to the ADP-ribosylglycohydrolase family.</text>
</comment>
<dbReference type="OrthoDB" id="9806482at2"/>
<organism evidence="4 5">
    <name type="scientific">Paracoccus jeotgali</name>
    <dbReference type="NCBI Taxonomy" id="2065379"/>
    <lineage>
        <taxon>Bacteria</taxon>
        <taxon>Pseudomonadati</taxon>
        <taxon>Pseudomonadota</taxon>
        <taxon>Alphaproteobacteria</taxon>
        <taxon>Rhodobacterales</taxon>
        <taxon>Paracoccaceae</taxon>
        <taxon>Paracoccus</taxon>
    </lineage>
</organism>
<accession>A0A2K9MIM7</accession>
<dbReference type="PANTHER" id="PTHR16222:SF24">
    <property type="entry name" value="ADP-RIBOSYLHYDROLASE ARH3"/>
    <property type="match status" value="1"/>
</dbReference>
<evidence type="ECO:0000256" key="1">
    <source>
        <dbReference type="ARBA" id="ARBA00010702"/>
    </source>
</evidence>
<dbReference type="AlphaFoldDB" id="A0A2K9MIM7"/>
<name>A0A2K9MIM7_9RHOB</name>
<evidence type="ECO:0000256" key="3">
    <source>
        <dbReference type="PIRSR" id="PIRSR605502-1"/>
    </source>
</evidence>
<feature type="binding site" evidence="3">
    <location>
        <position position="288"/>
    </location>
    <ligand>
        <name>Mg(2+)</name>
        <dbReference type="ChEBI" id="CHEBI:18420"/>
        <label>1</label>
    </ligand>
</feature>
<feature type="binding site" evidence="3">
    <location>
        <position position="70"/>
    </location>
    <ligand>
        <name>Mg(2+)</name>
        <dbReference type="ChEBI" id="CHEBI:18420"/>
        <label>1</label>
    </ligand>
</feature>
<dbReference type="KEGG" id="paru:CYR75_14500"/>
<feature type="binding site" evidence="3">
    <location>
        <position position="69"/>
    </location>
    <ligand>
        <name>Mg(2+)</name>
        <dbReference type="ChEBI" id="CHEBI:18420"/>
        <label>1</label>
    </ligand>
</feature>
<dbReference type="SUPFAM" id="SSF101478">
    <property type="entry name" value="ADP-ribosylglycohydrolase"/>
    <property type="match status" value="1"/>
</dbReference>
<sequence>MRKIPTDRPKGGPPWHVKDRLMKGKIMQDKISACLLGGAMGDAMGADIEFWSLDQIRREGVRASDSITDDTQMTLFTAEGLIRARVRVAERGICAPEAVVHHALLRWYVTQGGRPQMQVCDRGLITDPRLHRRRAPGLTCLSALAEATRFGEPALNDSKGCGTIMRVAPCALIASDARQAEQLAHDTSALTHGHVLGIEAAVAQARILFELLHGASLADAVGAVALSAPIMRALDAAMTAPDDGKPDTVERLGEGWVAEEALSIAVYAARVGRDPDHGLRIAAIHSGDSDSTAAIAGNLLGLLHSQQVLATCPPLRERDLIEGVARDLTLARADALSPDLSARYQGW</sequence>
<reference evidence="5" key="1">
    <citation type="submission" date="2017-12" db="EMBL/GenBank/DDBJ databases">
        <title>Genomic analysis of Paracoccus sp. CBA4604.</title>
        <authorList>
            <person name="Roh S.W."/>
            <person name="Kim J.Y."/>
            <person name="Kim J.S."/>
        </authorList>
    </citation>
    <scope>NUCLEOTIDE SEQUENCE [LARGE SCALE GENOMIC DNA]</scope>
    <source>
        <strain evidence="5">CBA4604</strain>
    </source>
</reference>
<dbReference type="GO" id="GO:0046872">
    <property type="term" value="F:metal ion binding"/>
    <property type="evidence" value="ECO:0007669"/>
    <property type="project" value="UniProtKB-KW"/>
</dbReference>
<dbReference type="Gene3D" id="1.10.4080.10">
    <property type="entry name" value="ADP-ribosylation/Crystallin J1"/>
    <property type="match status" value="1"/>
</dbReference>
<evidence type="ECO:0000313" key="4">
    <source>
        <dbReference type="EMBL" id="AUM75342.1"/>
    </source>
</evidence>
<dbReference type="InterPro" id="IPR050792">
    <property type="entry name" value="ADP-ribosylglycohydrolase"/>
</dbReference>
<feature type="binding site" evidence="3">
    <location>
        <position position="291"/>
    </location>
    <ligand>
        <name>Mg(2+)</name>
        <dbReference type="ChEBI" id="CHEBI:18420"/>
        <label>1</label>
    </ligand>
</feature>
<dbReference type="EMBL" id="CP025583">
    <property type="protein sequence ID" value="AUM75342.1"/>
    <property type="molecule type" value="Genomic_DNA"/>
</dbReference>
<keyword evidence="3" id="KW-0460">Magnesium</keyword>
<dbReference type="Proteomes" id="UP000234882">
    <property type="component" value="Chromosome"/>
</dbReference>
<dbReference type="PANTHER" id="PTHR16222">
    <property type="entry name" value="ADP-RIBOSYLGLYCOHYDROLASE"/>
    <property type="match status" value="1"/>
</dbReference>
<gene>
    <name evidence="4" type="ORF">CYR75_14500</name>
</gene>
<proteinExistence type="inferred from homology"/>